<accession>A0A0P6Y0L0</accession>
<protein>
    <submittedName>
        <fullName evidence="6">ABC transporter</fullName>
    </submittedName>
</protein>
<dbReference type="GO" id="GO:0016887">
    <property type="term" value="F:ATP hydrolysis activity"/>
    <property type="evidence" value="ECO:0007669"/>
    <property type="project" value="InterPro"/>
</dbReference>
<evidence type="ECO:0000313" key="6">
    <source>
        <dbReference type="EMBL" id="KPL90916.1"/>
    </source>
</evidence>
<dbReference type="PROSITE" id="PS50893">
    <property type="entry name" value="ABC_TRANSPORTER_2"/>
    <property type="match status" value="1"/>
</dbReference>
<dbReference type="SUPFAM" id="SSF52540">
    <property type="entry name" value="P-loop containing nucleoside triphosphate hydrolases"/>
    <property type="match status" value="1"/>
</dbReference>
<dbReference type="STRING" id="70996.SE18_03825"/>
<keyword evidence="7" id="KW-1185">Reference proteome</keyword>
<dbReference type="InterPro" id="IPR017871">
    <property type="entry name" value="ABC_transporter-like_CS"/>
</dbReference>
<comment type="similarity">
    <text evidence="1">Belongs to the ABC transporter superfamily.</text>
</comment>
<sequence>MNSHAVELRNVGKDYKYFRLNDISLSLPTGSITGFIGVNGAGKSTTIRILLGLVHQDRGSVQVLGQTMPDQQVLAKREIGYVSEDMRLYPKANLAWHMQFIQSIYPNWDQAYAEHLLKRFDLRAEQKIKGLSHGQRVKATLLLALAHRPKLLVLDEPTTGLDPVARQEVLSALMEVLADEQRTILFSSHNTLDVEQISDQVAFIDQGTIIEATSKEDLLDLWRRLRVRIEPGQSLAELPHIVQQQGNGQLQSLITNRYSPELHQIYQQAGLEIQAVEYLTLEEIFVASIQARREGKTL</sequence>
<evidence type="ECO:0000256" key="2">
    <source>
        <dbReference type="ARBA" id="ARBA00022448"/>
    </source>
</evidence>
<name>A0A0P6Y0L0_9CHLR</name>
<dbReference type="SMART" id="SM00382">
    <property type="entry name" value="AAA"/>
    <property type="match status" value="1"/>
</dbReference>
<dbReference type="InterPro" id="IPR003593">
    <property type="entry name" value="AAA+_ATPase"/>
</dbReference>
<evidence type="ECO:0000256" key="4">
    <source>
        <dbReference type="ARBA" id="ARBA00022840"/>
    </source>
</evidence>
<dbReference type="PROSITE" id="PS00211">
    <property type="entry name" value="ABC_TRANSPORTER_1"/>
    <property type="match status" value="1"/>
</dbReference>
<keyword evidence="3" id="KW-0547">Nucleotide-binding</keyword>
<dbReference type="Gene3D" id="3.40.50.300">
    <property type="entry name" value="P-loop containing nucleotide triphosphate hydrolases"/>
    <property type="match status" value="1"/>
</dbReference>
<reference evidence="6 7" key="1">
    <citation type="submission" date="2015-07" db="EMBL/GenBank/DDBJ databases">
        <title>Whole genome sequence of Herpetosiphon geysericola DSM 7119.</title>
        <authorList>
            <person name="Hemp J."/>
            <person name="Ward L.M."/>
            <person name="Pace L.A."/>
            <person name="Fischer W.W."/>
        </authorList>
    </citation>
    <scope>NUCLEOTIDE SEQUENCE [LARGE SCALE GENOMIC DNA]</scope>
    <source>
        <strain evidence="6 7">DSM 7119</strain>
    </source>
</reference>
<dbReference type="PANTHER" id="PTHR42711:SF5">
    <property type="entry name" value="ABC TRANSPORTER ATP-BINDING PROTEIN NATA"/>
    <property type="match status" value="1"/>
</dbReference>
<proteinExistence type="inferred from homology"/>
<dbReference type="InterPro" id="IPR003439">
    <property type="entry name" value="ABC_transporter-like_ATP-bd"/>
</dbReference>
<evidence type="ECO:0000256" key="3">
    <source>
        <dbReference type="ARBA" id="ARBA00022741"/>
    </source>
</evidence>
<keyword evidence="2" id="KW-0813">Transport</keyword>
<dbReference type="OrthoDB" id="9804819at2"/>
<gene>
    <name evidence="6" type="ORF">SE18_03825</name>
</gene>
<evidence type="ECO:0000313" key="7">
    <source>
        <dbReference type="Proteomes" id="UP000050277"/>
    </source>
</evidence>
<dbReference type="Pfam" id="PF00005">
    <property type="entry name" value="ABC_tran"/>
    <property type="match status" value="1"/>
</dbReference>
<dbReference type="RefSeq" id="WP_054533094.1">
    <property type="nucleotide sequence ID" value="NZ_LGKP01000008.1"/>
</dbReference>
<dbReference type="AlphaFoldDB" id="A0A0P6Y0L0"/>
<dbReference type="Proteomes" id="UP000050277">
    <property type="component" value="Unassembled WGS sequence"/>
</dbReference>
<feature type="domain" description="ABC transporter" evidence="5">
    <location>
        <begin position="3"/>
        <end position="231"/>
    </location>
</feature>
<dbReference type="GO" id="GO:0005524">
    <property type="term" value="F:ATP binding"/>
    <property type="evidence" value="ECO:0007669"/>
    <property type="project" value="UniProtKB-KW"/>
</dbReference>
<dbReference type="PANTHER" id="PTHR42711">
    <property type="entry name" value="ABC TRANSPORTER ATP-BINDING PROTEIN"/>
    <property type="match status" value="1"/>
</dbReference>
<dbReference type="InterPro" id="IPR027417">
    <property type="entry name" value="P-loop_NTPase"/>
</dbReference>
<organism evidence="6 7">
    <name type="scientific">Herpetosiphon geysericola</name>
    <dbReference type="NCBI Taxonomy" id="70996"/>
    <lineage>
        <taxon>Bacteria</taxon>
        <taxon>Bacillati</taxon>
        <taxon>Chloroflexota</taxon>
        <taxon>Chloroflexia</taxon>
        <taxon>Herpetosiphonales</taxon>
        <taxon>Herpetosiphonaceae</taxon>
        <taxon>Herpetosiphon</taxon>
    </lineage>
</organism>
<dbReference type="CDD" id="cd03230">
    <property type="entry name" value="ABC_DR_subfamily_A"/>
    <property type="match status" value="1"/>
</dbReference>
<evidence type="ECO:0000256" key="1">
    <source>
        <dbReference type="ARBA" id="ARBA00005417"/>
    </source>
</evidence>
<evidence type="ECO:0000259" key="5">
    <source>
        <dbReference type="PROSITE" id="PS50893"/>
    </source>
</evidence>
<dbReference type="InterPro" id="IPR050763">
    <property type="entry name" value="ABC_transporter_ATP-binding"/>
</dbReference>
<keyword evidence="4" id="KW-0067">ATP-binding</keyword>
<dbReference type="PATRIC" id="fig|70996.4.peg.5248"/>
<dbReference type="EMBL" id="LGKP01000008">
    <property type="protein sequence ID" value="KPL90916.1"/>
    <property type="molecule type" value="Genomic_DNA"/>
</dbReference>
<comment type="caution">
    <text evidence="6">The sequence shown here is derived from an EMBL/GenBank/DDBJ whole genome shotgun (WGS) entry which is preliminary data.</text>
</comment>